<proteinExistence type="predicted"/>
<dbReference type="AlphaFoldDB" id="A0A3D8T182"/>
<feature type="transmembrane region" description="Helical" evidence="1">
    <location>
        <begin position="53"/>
        <end position="71"/>
    </location>
</feature>
<dbReference type="Proteomes" id="UP000256328">
    <property type="component" value="Unassembled WGS sequence"/>
</dbReference>
<keyword evidence="1" id="KW-1133">Transmembrane helix</keyword>
<keyword evidence="3" id="KW-1185">Reference proteome</keyword>
<organism evidence="2 3">
    <name type="scientific">Coleophoma crateriformis</name>
    <dbReference type="NCBI Taxonomy" id="565419"/>
    <lineage>
        <taxon>Eukaryota</taxon>
        <taxon>Fungi</taxon>
        <taxon>Dikarya</taxon>
        <taxon>Ascomycota</taxon>
        <taxon>Pezizomycotina</taxon>
        <taxon>Leotiomycetes</taxon>
        <taxon>Helotiales</taxon>
        <taxon>Dermateaceae</taxon>
        <taxon>Coleophoma</taxon>
    </lineage>
</organism>
<evidence type="ECO:0000313" key="3">
    <source>
        <dbReference type="Proteomes" id="UP000256328"/>
    </source>
</evidence>
<keyword evidence="1" id="KW-0812">Transmembrane</keyword>
<dbReference type="Gene3D" id="3.40.50.1110">
    <property type="entry name" value="SGNH hydrolase"/>
    <property type="match status" value="1"/>
</dbReference>
<reference evidence="2 3" key="1">
    <citation type="journal article" date="2018" name="IMA Fungus">
        <title>IMA Genome-F 9: Draft genome sequence of Annulohypoxylon stygium, Aspergillus mulundensis, Berkeleyomyces basicola (syn. Thielaviopsis basicola), Ceratocystis smalleyi, two Cercospora beticola strains, Coleophoma cylindrospora, Fusarium fracticaudum, Phialophora cf. hyalina, and Morchella septimelata.</title>
        <authorList>
            <person name="Wingfield B.D."/>
            <person name="Bills G.F."/>
            <person name="Dong Y."/>
            <person name="Huang W."/>
            <person name="Nel W.J."/>
            <person name="Swalarsk-Parry B.S."/>
            <person name="Vaghefi N."/>
            <person name="Wilken P.M."/>
            <person name="An Z."/>
            <person name="de Beer Z.W."/>
            <person name="De Vos L."/>
            <person name="Chen L."/>
            <person name="Duong T.A."/>
            <person name="Gao Y."/>
            <person name="Hammerbacher A."/>
            <person name="Kikkert J.R."/>
            <person name="Li Y."/>
            <person name="Li H."/>
            <person name="Li K."/>
            <person name="Li Q."/>
            <person name="Liu X."/>
            <person name="Ma X."/>
            <person name="Naidoo K."/>
            <person name="Pethybridge S.J."/>
            <person name="Sun J."/>
            <person name="Steenkamp E.T."/>
            <person name="van der Nest M.A."/>
            <person name="van Wyk S."/>
            <person name="Wingfield M.J."/>
            <person name="Xiong C."/>
            <person name="Yue Q."/>
            <person name="Zhang X."/>
        </authorList>
    </citation>
    <scope>NUCLEOTIDE SEQUENCE [LARGE SCALE GENOMIC DNA]</scope>
    <source>
        <strain evidence="2 3">BP5796</strain>
    </source>
</reference>
<keyword evidence="1" id="KW-0472">Membrane</keyword>
<dbReference type="EMBL" id="PDLN01000002">
    <property type="protein sequence ID" value="RDW92332.1"/>
    <property type="molecule type" value="Genomic_DNA"/>
</dbReference>
<sequence length="517" mass="58770">MEDQSTSCTPTSDPAQIYIVEMDESSPWHQRLSDQLSDPLVSPKKRRGFKCSLRRILAFSVTLIILSWLYMVHDGYRTANVTPFIDQRPNLDGLKFVPSDNPYIHYVGRWISRPESTRRIGTFPGVYFDFVVNGSKTILVSLHNTKNQSSEFLAEKPLPEFLRLSNTTATSGPVSILARVGDEDYLVFPEASSITDIRRNLDVTSRQAIRIVAPMNGGFETLELDGLWIDEKSQIVPQSQTQTGNGEEHPRQRKILEIVTDLSGSSTARQEDTKKTSQALLRGVRGWEYLLGEMFGADHTSVNVDVVHPSPSNFLSRGISHLRFQTSWHILNLGNSDWESFEQHQGEYDNLTSSAFNTRFEKTYISLLKAIRTLAYPSGAMFRDRPIFVMRPFRGQLEQSTRSVVEHMRLQGDRFIFWLDTSGWLDPAVDSGQKSEGQDFSIDEASPLKQRRLTERGHQRVAMLLHKHVCKYLARDTAKCAVLPAGTYHTETWIADVEHVDASKSELEGRWDGRRSE</sequence>
<gene>
    <name evidence="2" type="ORF">BP5796_01726</name>
</gene>
<comment type="caution">
    <text evidence="2">The sequence shown here is derived from an EMBL/GenBank/DDBJ whole genome shotgun (WGS) entry which is preliminary data.</text>
</comment>
<dbReference type="InterPro" id="IPR036514">
    <property type="entry name" value="SGNH_hydro_sf"/>
</dbReference>
<dbReference type="OrthoDB" id="10267969at2759"/>
<evidence type="ECO:0000313" key="2">
    <source>
        <dbReference type="EMBL" id="RDW92332.1"/>
    </source>
</evidence>
<accession>A0A3D8T182</accession>
<name>A0A3D8T182_9HELO</name>
<protein>
    <submittedName>
        <fullName evidence="2">Uncharacterized protein</fullName>
    </submittedName>
</protein>
<evidence type="ECO:0000256" key="1">
    <source>
        <dbReference type="SAM" id="Phobius"/>
    </source>
</evidence>